<keyword evidence="6" id="KW-1185">Reference proteome</keyword>
<protein>
    <submittedName>
        <fullName evidence="5">DEKNAAC103403</fullName>
    </submittedName>
</protein>
<dbReference type="SUPFAM" id="SSF54277">
    <property type="entry name" value="CAD &amp; PB1 domains"/>
    <property type="match status" value="1"/>
</dbReference>
<evidence type="ECO:0000256" key="1">
    <source>
        <dbReference type="ARBA" id="ARBA00022443"/>
    </source>
</evidence>
<evidence type="ECO:0000256" key="3">
    <source>
        <dbReference type="SAM" id="MobiDB-lite"/>
    </source>
</evidence>
<evidence type="ECO:0000256" key="2">
    <source>
        <dbReference type="PROSITE-ProRule" id="PRU00192"/>
    </source>
</evidence>
<keyword evidence="1 2" id="KW-0728">SH3 domain</keyword>
<dbReference type="InterPro" id="IPR036871">
    <property type="entry name" value="PX_dom_sf"/>
</dbReference>
<feature type="region of interest" description="Disordered" evidence="3">
    <location>
        <begin position="177"/>
        <end position="264"/>
    </location>
</feature>
<sequence>MTLFFLDNKRKQEVAAERPPLTVKTGICVSGPFNVQKNPMLTPVEELTKTPAMSMAPNVPSLFSGPSVPRSFSEPITNTTISNLARGRSIPNSVANPLSPSSQTFESNELPILVCISPFEGESQNELSTHIGDTLRLLSKSVVNGWIFVQSIDVKDSAGWVPKDSVKVLDIIPSSSYQARSSSSSSGSMASSSSPTPHLPSPPVSMKSSNGNLASSWTQQPQQRQDQLETPPPTPLPKVAEFNSSPRSMTAVRSATTPPTNSSQGFSRLISVLEGSALPTASPFGNKISSVTTFPYSNISVHSVHCTNNRYWYRVDTLNKETQIHLCRFYQDFYDLQVEILENRDKFGEDFKDMPKLPNLISPSANFSQSNMASRCISLNHYLHAIVSRIRCTHDDLLSSIMMAWLDIRSGDFEHTSRLNDEEVIRLLEPKHLRKRIDFSSARMPKRAHTVLPQTISRNDTPNMSMDDLPTYPLFYSNHSDGSLESTVSSELSAASSEGIPPRSVYRTASNTSNGHSHGSSTVLNFKVLCNGDTIVLRLPRDTSFHDLKLRVAGQINKYLGDFQLTYRDGKDALFKPLRSSIELSSCTKDALRFGDHTVVLKVSVQ</sequence>
<dbReference type="SUPFAM" id="SSF50044">
    <property type="entry name" value="SH3-domain"/>
    <property type="match status" value="1"/>
</dbReference>
<dbReference type="SUPFAM" id="SSF64268">
    <property type="entry name" value="PX domain"/>
    <property type="match status" value="1"/>
</dbReference>
<dbReference type="AlphaFoldDB" id="A0A448YNU0"/>
<evidence type="ECO:0000259" key="4">
    <source>
        <dbReference type="PROSITE" id="PS50002"/>
    </source>
</evidence>
<gene>
    <name evidence="5" type="ORF">BRENAR_LOCUS3274</name>
</gene>
<evidence type="ECO:0000313" key="5">
    <source>
        <dbReference type="EMBL" id="VEU22543.1"/>
    </source>
</evidence>
<proteinExistence type="predicted"/>
<dbReference type="InterPro" id="IPR001452">
    <property type="entry name" value="SH3_domain"/>
</dbReference>
<reference evidence="5 6" key="1">
    <citation type="submission" date="2018-12" db="EMBL/GenBank/DDBJ databases">
        <authorList>
            <person name="Tiukova I."/>
            <person name="Dainat J."/>
        </authorList>
    </citation>
    <scope>NUCLEOTIDE SEQUENCE [LARGE SCALE GENOMIC DNA]</scope>
</reference>
<feature type="compositionally biased region" description="Polar residues" evidence="3">
    <location>
        <begin position="242"/>
        <end position="264"/>
    </location>
</feature>
<dbReference type="PROSITE" id="PS50002">
    <property type="entry name" value="SH3"/>
    <property type="match status" value="1"/>
</dbReference>
<dbReference type="OrthoDB" id="548867at2759"/>
<feature type="domain" description="SH3" evidence="4">
    <location>
        <begin position="108"/>
        <end position="171"/>
    </location>
</feature>
<dbReference type="InterPro" id="IPR001683">
    <property type="entry name" value="PX_dom"/>
</dbReference>
<dbReference type="Proteomes" id="UP000290900">
    <property type="component" value="Unassembled WGS sequence"/>
</dbReference>
<accession>A0A448YNU0</accession>
<dbReference type="InParanoid" id="A0A448YNU0"/>
<dbReference type="Gene3D" id="2.30.30.40">
    <property type="entry name" value="SH3 Domains"/>
    <property type="match status" value="1"/>
</dbReference>
<dbReference type="STRING" id="13370.A0A448YNU0"/>
<feature type="compositionally biased region" description="Polar residues" evidence="3">
    <location>
        <begin position="206"/>
        <end position="225"/>
    </location>
</feature>
<dbReference type="Gene3D" id="3.30.1520.10">
    <property type="entry name" value="Phox-like domain"/>
    <property type="match status" value="1"/>
</dbReference>
<organism evidence="5 6">
    <name type="scientific">Brettanomyces naardenensis</name>
    <name type="common">Yeast</name>
    <dbReference type="NCBI Taxonomy" id="13370"/>
    <lineage>
        <taxon>Eukaryota</taxon>
        <taxon>Fungi</taxon>
        <taxon>Dikarya</taxon>
        <taxon>Ascomycota</taxon>
        <taxon>Saccharomycotina</taxon>
        <taxon>Pichiomycetes</taxon>
        <taxon>Pichiales</taxon>
        <taxon>Pichiaceae</taxon>
        <taxon>Brettanomyces</taxon>
    </lineage>
</organism>
<dbReference type="GO" id="GO:0035091">
    <property type="term" value="F:phosphatidylinositol binding"/>
    <property type="evidence" value="ECO:0007669"/>
    <property type="project" value="InterPro"/>
</dbReference>
<feature type="compositionally biased region" description="Low complexity" evidence="3">
    <location>
        <begin position="177"/>
        <end position="196"/>
    </location>
</feature>
<name>A0A448YNU0_BRENA</name>
<evidence type="ECO:0000313" key="6">
    <source>
        <dbReference type="Proteomes" id="UP000290900"/>
    </source>
</evidence>
<dbReference type="InterPro" id="IPR036028">
    <property type="entry name" value="SH3-like_dom_sf"/>
</dbReference>
<dbReference type="EMBL" id="CAACVR010000023">
    <property type="protein sequence ID" value="VEU22543.1"/>
    <property type="molecule type" value="Genomic_DNA"/>
</dbReference>
<feature type="compositionally biased region" description="Low complexity" evidence="3">
    <location>
        <begin position="510"/>
        <end position="519"/>
    </location>
</feature>
<dbReference type="SMART" id="SM00326">
    <property type="entry name" value="SH3"/>
    <property type="match status" value="1"/>
</dbReference>
<dbReference type="Pfam" id="PF00787">
    <property type="entry name" value="PX"/>
    <property type="match status" value="1"/>
</dbReference>
<feature type="region of interest" description="Disordered" evidence="3">
    <location>
        <begin position="492"/>
        <end position="519"/>
    </location>
</feature>